<accession>A0ABS8XX37</accession>
<evidence type="ECO:0000256" key="1">
    <source>
        <dbReference type="SAM" id="Phobius"/>
    </source>
</evidence>
<dbReference type="Proteomes" id="UP001200741">
    <property type="component" value="Unassembled WGS sequence"/>
</dbReference>
<feature type="transmembrane region" description="Helical" evidence="1">
    <location>
        <begin position="70"/>
        <end position="93"/>
    </location>
</feature>
<organism evidence="2 3">
    <name type="scientific">Pelomonas cellulosilytica</name>
    <dbReference type="NCBI Taxonomy" id="2906762"/>
    <lineage>
        <taxon>Bacteria</taxon>
        <taxon>Pseudomonadati</taxon>
        <taxon>Pseudomonadota</taxon>
        <taxon>Betaproteobacteria</taxon>
        <taxon>Burkholderiales</taxon>
        <taxon>Sphaerotilaceae</taxon>
        <taxon>Roseateles</taxon>
    </lineage>
</organism>
<keyword evidence="1" id="KW-1133">Transmembrane helix</keyword>
<gene>
    <name evidence="2" type="ORF">LXT13_22820</name>
</gene>
<comment type="caution">
    <text evidence="2">The sequence shown here is derived from an EMBL/GenBank/DDBJ whole genome shotgun (WGS) entry which is preliminary data.</text>
</comment>
<keyword evidence="3" id="KW-1185">Reference proteome</keyword>
<protein>
    <recommendedName>
        <fullName evidence="4">DUF4131 domain-containing protein</fullName>
    </recommendedName>
</protein>
<feature type="transmembrane region" description="Helical" evidence="1">
    <location>
        <begin position="47"/>
        <end position="64"/>
    </location>
</feature>
<feature type="transmembrane region" description="Helical" evidence="1">
    <location>
        <begin position="12"/>
        <end position="35"/>
    </location>
</feature>
<dbReference type="EMBL" id="JAJTWU010000010">
    <property type="protein sequence ID" value="MCE4557231.1"/>
    <property type="molecule type" value="Genomic_DNA"/>
</dbReference>
<keyword evidence="1" id="KW-0812">Transmembrane</keyword>
<reference evidence="2 3" key="1">
    <citation type="submission" date="2021-12" db="EMBL/GenBank/DDBJ databases">
        <title>Genome seq of P8.</title>
        <authorList>
            <person name="Seo T."/>
        </authorList>
    </citation>
    <scope>NUCLEOTIDE SEQUENCE [LARGE SCALE GENOMIC DNA]</scope>
    <source>
        <strain evidence="2 3">P8</strain>
    </source>
</reference>
<evidence type="ECO:0008006" key="4">
    <source>
        <dbReference type="Google" id="ProtNLM"/>
    </source>
</evidence>
<evidence type="ECO:0000313" key="2">
    <source>
        <dbReference type="EMBL" id="MCE4557231.1"/>
    </source>
</evidence>
<dbReference type="RefSeq" id="WP_233374614.1">
    <property type="nucleotide sequence ID" value="NZ_JAJTWU010000010.1"/>
</dbReference>
<sequence>MSHTAFAHWQKLSAPAAGFLVAAAVVTVLLAPEFFSGLNLRRSFEPFLWIVAAAAAFSFLWVVARAQWHWAIKTLALLGLLIGVLGLLLRILIASMSSEGPALVLDNGCSVQITRVGAFGDVDNNVERNCVVAALWMRRTALAHFDRESVRDLKLLPSKTPDVQRVAMTVQDYPKQAITLVLPLPTAR</sequence>
<evidence type="ECO:0000313" key="3">
    <source>
        <dbReference type="Proteomes" id="UP001200741"/>
    </source>
</evidence>
<keyword evidence="1" id="KW-0472">Membrane</keyword>
<proteinExistence type="predicted"/>
<name>A0ABS8XX37_9BURK</name>